<accession>A0A1H8TBZ4</accession>
<dbReference type="Pfam" id="PF01476">
    <property type="entry name" value="LysM"/>
    <property type="match status" value="1"/>
</dbReference>
<dbReference type="InterPro" id="IPR018392">
    <property type="entry name" value="LysM"/>
</dbReference>
<dbReference type="RefSeq" id="WP_091643112.1">
    <property type="nucleotide sequence ID" value="NZ_FOEG01000004.1"/>
</dbReference>
<reference evidence="3 4" key="1">
    <citation type="submission" date="2016-10" db="EMBL/GenBank/DDBJ databases">
        <authorList>
            <person name="de Groot N.N."/>
        </authorList>
    </citation>
    <scope>NUCLEOTIDE SEQUENCE [LARGE SCALE GENOMIC DNA]</scope>
    <source>
        <strain evidence="3 4">CGMCC 1.6291</strain>
    </source>
</reference>
<evidence type="ECO:0000313" key="3">
    <source>
        <dbReference type="EMBL" id="SEO88447.1"/>
    </source>
</evidence>
<dbReference type="InterPro" id="IPR052196">
    <property type="entry name" value="Bact_Kbp"/>
</dbReference>
<name>A0A1H8TBZ4_9GAMM</name>
<organism evidence="3 4">
    <name type="scientific">Aquisalimonas asiatica</name>
    <dbReference type="NCBI Taxonomy" id="406100"/>
    <lineage>
        <taxon>Bacteria</taxon>
        <taxon>Pseudomonadati</taxon>
        <taxon>Pseudomonadota</taxon>
        <taxon>Gammaproteobacteria</taxon>
        <taxon>Chromatiales</taxon>
        <taxon>Ectothiorhodospiraceae</taxon>
        <taxon>Aquisalimonas</taxon>
    </lineage>
</organism>
<dbReference type="Gene3D" id="3.10.350.10">
    <property type="entry name" value="LysM domain"/>
    <property type="match status" value="1"/>
</dbReference>
<feature type="signal peptide" evidence="1">
    <location>
        <begin position="1"/>
        <end position="22"/>
    </location>
</feature>
<sequence length="340" mass="38422">MRIRMLIAVICGLWLAVPPAVADDMFRDDHPERYTVESGDTLWDISERFLEDAWLWPEIWHVNPDIENPHLIYPGDVIVLVYIDGEPRLTVERGERTVRLSPETREEQLEPAISTIPMEAIRPFLSRSRVLDEDVLDSAAYIIAGEDERVMASRGDSIYVRRLPDEDQDAFTIVRKGDPYVDPETDDVLGFEATYVGDARILDHGDPGTARVASSNREILPGDRLVETPTDPIRTEFQPRAPEQDVAGYIIDVMDGVTQIGQFDVVVLNRGEEHGLEEGHVLSVFQAGREIRDDVAGETVTLPEERAGELIVFRVFDRLSFGLVMRAERAMNTMDIVRTP</sequence>
<dbReference type="Proteomes" id="UP000199657">
    <property type="component" value="Unassembled WGS sequence"/>
</dbReference>
<dbReference type="SUPFAM" id="SSF54106">
    <property type="entry name" value="LysM domain"/>
    <property type="match status" value="1"/>
</dbReference>
<protein>
    <submittedName>
        <fullName evidence="3">LysM domain-containing protein</fullName>
    </submittedName>
</protein>
<evidence type="ECO:0000256" key="1">
    <source>
        <dbReference type="SAM" id="SignalP"/>
    </source>
</evidence>
<dbReference type="CDD" id="cd00118">
    <property type="entry name" value="LysM"/>
    <property type="match status" value="1"/>
</dbReference>
<feature type="chain" id="PRO_5011669051" evidence="1">
    <location>
        <begin position="23"/>
        <end position="340"/>
    </location>
</feature>
<dbReference type="SMART" id="SM00257">
    <property type="entry name" value="LysM"/>
    <property type="match status" value="1"/>
</dbReference>
<evidence type="ECO:0000313" key="4">
    <source>
        <dbReference type="Proteomes" id="UP000199657"/>
    </source>
</evidence>
<feature type="domain" description="LysM" evidence="2">
    <location>
        <begin position="32"/>
        <end position="80"/>
    </location>
</feature>
<dbReference type="PROSITE" id="PS51782">
    <property type="entry name" value="LYSM"/>
    <property type="match status" value="1"/>
</dbReference>
<dbReference type="InterPro" id="IPR036779">
    <property type="entry name" value="LysM_dom_sf"/>
</dbReference>
<dbReference type="PANTHER" id="PTHR34700:SF4">
    <property type="entry name" value="PHAGE-LIKE ELEMENT PBSX PROTEIN XKDP"/>
    <property type="match status" value="1"/>
</dbReference>
<keyword evidence="4" id="KW-1185">Reference proteome</keyword>
<dbReference type="AlphaFoldDB" id="A0A1H8TBZ4"/>
<keyword evidence="1" id="KW-0732">Signal</keyword>
<gene>
    <name evidence="3" type="ORF">SAMN04488052_10446</name>
</gene>
<evidence type="ECO:0000259" key="2">
    <source>
        <dbReference type="PROSITE" id="PS51782"/>
    </source>
</evidence>
<proteinExistence type="predicted"/>
<dbReference type="EMBL" id="FOEG01000004">
    <property type="protein sequence ID" value="SEO88447.1"/>
    <property type="molecule type" value="Genomic_DNA"/>
</dbReference>
<dbReference type="PANTHER" id="PTHR34700">
    <property type="entry name" value="POTASSIUM BINDING PROTEIN KBP"/>
    <property type="match status" value="1"/>
</dbReference>
<dbReference type="OrthoDB" id="9765158at2"/>
<dbReference type="STRING" id="406100.SAMN04488052_10446"/>